<feature type="coiled-coil region" evidence="1">
    <location>
        <begin position="493"/>
        <end position="572"/>
    </location>
</feature>
<name>A0AAW0EI84_9AGAR</name>
<feature type="region of interest" description="Disordered" evidence="2">
    <location>
        <begin position="115"/>
        <end position="305"/>
    </location>
</feature>
<proteinExistence type="predicted"/>
<sequence>MADPAVEPIPAAADEPNGEVEPSAAAPPAEHEASGPAADDLSLADLSTNPPADTAPPVDPPAPTEGESLADTQDAEPDAEPGKVEGVKAKAVSTVKAAATKANGAAGGVKKILSAGTFGAGKSNPSKPSSSSSATAKPVAAPLKKSVSGPSATNSKPAMASSTSGSASATARRASVVPAKSSAPPLKASLSASASSKPTTAPSNATARGSVVSPTGTKANGKAAPVGSAAPVRPRASVSVEGVKRAPVSARQSLSSATSKPTAPAASKPSTSAATKAPAAKAPAAAPKARTAASISSIKEVQEDTKALEELQTKLQEATASLASKAEAAIQLEAQVEELKASLATALADVETKGSTTTELTEAKAASESQLKEANDALEKLRSEHQEGASALTAIQEDVGISQDAYFPLSNSFQLAAARTATATQKDLIENLQAQIQTLEAEVSASKASLEVLQASHSGADSDAAAAAVVEHEALLKAQADFTTIEGEIVALKAAQTQALNEVQAQLEAAESKAALVENLETQLKDLRAEKEDAVAKLSEMEIEVLELKESQESAEDERAKTAAKISALEKELSDAVAATQQAIDSALAKEAEHVSQAEGAKASYESELKSISDLHAEVTSQLEALKAEMASAAATHQAAVEEQGRTLAEAENGFSTKQTELSDEIRRITAELEGQEAQYNAKVDAVKAEHDKLLQEAFERAKAEASDLHQQDLQALRAQSSSSVEQVRASHESALNDLKQEHASALESTVGGLEKQIAKLNLELKATQDDLAKAKTNVEAARVEVENLTAQRDEAKAALSAAPEVSPQHAEEVSRLTKELSIVKDDLQDSTEMLNLTKASLEELSNNHTRELEELAQARAEETMKLRAAHDEEITTLASQKSELLTKLSDLEGELATLKATIEAGAPAPKEELQRMHEAHNLKVGDMQADHEKAIKGYKDELEASLTKVDELNAEVARKAMEIQYLESDQDENAERVTRLQEDLQAANDKLKALGANPDAVPE</sequence>
<comment type="caution">
    <text evidence="3">The sequence shown here is derived from an EMBL/GenBank/DDBJ whole genome shotgun (WGS) entry which is preliminary data.</text>
</comment>
<feature type="coiled-coil region" evidence="1">
    <location>
        <begin position="828"/>
        <end position="902"/>
    </location>
</feature>
<feature type="coiled-coil region" evidence="1">
    <location>
        <begin position="609"/>
        <end position="697"/>
    </location>
</feature>
<evidence type="ECO:0000256" key="2">
    <source>
        <dbReference type="SAM" id="MobiDB-lite"/>
    </source>
</evidence>
<dbReference type="EMBL" id="JAWWNJ010000001">
    <property type="protein sequence ID" value="KAK7064336.1"/>
    <property type="molecule type" value="Genomic_DNA"/>
</dbReference>
<feature type="compositionally biased region" description="Pro residues" evidence="2">
    <location>
        <begin position="53"/>
        <end position="63"/>
    </location>
</feature>
<organism evidence="3 4">
    <name type="scientific">Favolaschia claudopus</name>
    <dbReference type="NCBI Taxonomy" id="2862362"/>
    <lineage>
        <taxon>Eukaryota</taxon>
        <taxon>Fungi</taxon>
        <taxon>Dikarya</taxon>
        <taxon>Basidiomycota</taxon>
        <taxon>Agaricomycotina</taxon>
        <taxon>Agaricomycetes</taxon>
        <taxon>Agaricomycetidae</taxon>
        <taxon>Agaricales</taxon>
        <taxon>Marasmiineae</taxon>
        <taxon>Mycenaceae</taxon>
        <taxon>Favolaschia</taxon>
    </lineage>
</organism>
<feature type="region of interest" description="Disordered" evidence="2">
    <location>
        <begin position="1"/>
        <end position="88"/>
    </location>
</feature>
<accession>A0AAW0EI84</accession>
<feature type="compositionally biased region" description="Low complexity" evidence="2">
    <location>
        <begin position="255"/>
        <end position="294"/>
    </location>
</feature>
<dbReference type="PANTHER" id="PTHR18937">
    <property type="entry name" value="STRUCTURAL MAINTENANCE OF CHROMOSOMES SMC FAMILY MEMBER"/>
    <property type="match status" value="1"/>
</dbReference>
<reference evidence="3 4" key="1">
    <citation type="journal article" date="2024" name="J Genomics">
        <title>Draft genome sequencing and assembly of Favolaschia claudopus CIRM-BRFM 2984 isolated from oak limbs.</title>
        <authorList>
            <person name="Navarro D."/>
            <person name="Drula E."/>
            <person name="Chaduli D."/>
            <person name="Cazenave R."/>
            <person name="Ahrendt S."/>
            <person name="Wang J."/>
            <person name="Lipzen A."/>
            <person name="Daum C."/>
            <person name="Barry K."/>
            <person name="Grigoriev I.V."/>
            <person name="Favel A."/>
            <person name="Rosso M.N."/>
            <person name="Martin F."/>
        </authorList>
    </citation>
    <scope>NUCLEOTIDE SEQUENCE [LARGE SCALE GENOMIC DNA]</scope>
    <source>
        <strain evidence="3 4">CIRM-BRFM 2984</strain>
    </source>
</reference>
<feature type="coiled-coil region" evidence="1">
    <location>
        <begin position="936"/>
        <end position="998"/>
    </location>
</feature>
<evidence type="ECO:0000313" key="3">
    <source>
        <dbReference type="EMBL" id="KAK7064336.1"/>
    </source>
</evidence>
<keyword evidence="4" id="KW-1185">Reference proteome</keyword>
<evidence type="ECO:0000256" key="1">
    <source>
        <dbReference type="SAM" id="Coils"/>
    </source>
</evidence>
<dbReference type="AlphaFoldDB" id="A0AAW0EI84"/>
<dbReference type="Proteomes" id="UP001362999">
    <property type="component" value="Unassembled WGS sequence"/>
</dbReference>
<evidence type="ECO:0000313" key="4">
    <source>
        <dbReference type="Proteomes" id="UP001362999"/>
    </source>
</evidence>
<feature type="coiled-coil region" evidence="1">
    <location>
        <begin position="422"/>
        <end position="456"/>
    </location>
</feature>
<gene>
    <name evidence="3" type="ORF">R3P38DRAFT_3418126</name>
</gene>
<keyword evidence="1" id="KW-0175">Coiled coil</keyword>
<feature type="compositionally biased region" description="Low complexity" evidence="2">
    <location>
        <begin position="19"/>
        <end position="38"/>
    </location>
</feature>
<feature type="compositionally biased region" description="Low complexity" evidence="2">
    <location>
        <begin position="122"/>
        <end position="142"/>
    </location>
</feature>
<feature type="compositionally biased region" description="Low complexity" evidence="2">
    <location>
        <begin position="158"/>
        <end position="207"/>
    </location>
</feature>
<feature type="coiled-coil region" evidence="1">
    <location>
        <begin position="744"/>
        <end position="799"/>
    </location>
</feature>
<protein>
    <submittedName>
        <fullName evidence="3">Laminin-like protein epi-1</fullName>
    </submittedName>
</protein>